<dbReference type="InterPro" id="IPR045151">
    <property type="entry name" value="DCAF8"/>
</dbReference>
<gene>
    <name evidence="4" type="ORF">M9Y10_014313</name>
</gene>
<feature type="repeat" description="WD" evidence="3">
    <location>
        <begin position="39"/>
        <end position="80"/>
    </location>
</feature>
<dbReference type="InterPro" id="IPR015943">
    <property type="entry name" value="WD40/YVTN_repeat-like_dom_sf"/>
</dbReference>
<evidence type="ECO:0000256" key="2">
    <source>
        <dbReference type="ARBA" id="ARBA00022737"/>
    </source>
</evidence>
<comment type="caution">
    <text evidence="4">The sequence shown here is derived from an EMBL/GenBank/DDBJ whole genome shotgun (WGS) entry which is preliminary data.</text>
</comment>
<dbReference type="EMBL" id="JAPFFF010000002">
    <property type="protein sequence ID" value="KAK8896415.1"/>
    <property type="molecule type" value="Genomic_DNA"/>
</dbReference>
<keyword evidence="1 3" id="KW-0853">WD repeat</keyword>
<evidence type="ECO:0000313" key="4">
    <source>
        <dbReference type="EMBL" id="KAK8896415.1"/>
    </source>
</evidence>
<reference evidence="4 5" key="1">
    <citation type="submission" date="2024-04" db="EMBL/GenBank/DDBJ databases">
        <title>Tritrichomonas musculus Genome.</title>
        <authorList>
            <person name="Alves-Ferreira E."/>
            <person name="Grigg M."/>
            <person name="Lorenzi H."/>
            <person name="Galac M."/>
        </authorList>
    </citation>
    <scope>NUCLEOTIDE SEQUENCE [LARGE SCALE GENOMIC DNA]</scope>
    <source>
        <strain evidence="4 5">EAF2021</strain>
    </source>
</reference>
<keyword evidence="5" id="KW-1185">Reference proteome</keyword>
<organism evidence="4 5">
    <name type="scientific">Tritrichomonas musculus</name>
    <dbReference type="NCBI Taxonomy" id="1915356"/>
    <lineage>
        <taxon>Eukaryota</taxon>
        <taxon>Metamonada</taxon>
        <taxon>Parabasalia</taxon>
        <taxon>Tritrichomonadida</taxon>
        <taxon>Tritrichomonadidae</taxon>
        <taxon>Tritrichomonas</taxon>
    </lineage>
</organism>
<dbReference type="SMART" id="SM00320">
    <property type="entry name" value="WD40"/>
    <property type="match status" value="7"/>
</dbReference>
<dbReference type="PANTHER" id="PTHR15574:SF40">
    <property type="entry name" value="WD AND TETRATRICOPEPTIDE REPEATS PROTEIN 1"/>
    <property type="match status" value="1"/>
</dbReference>
<dbReference type="Proteomes" id="UP001470230">
    <property type="component" value="Unassembled WGS sequence"/>
</dbReference>
<dbReference type="InterPro" id="IPR036322">
    <property type="entry name" value="WD40_repeat_dom_sf"/>
</dbReference>
<keyword evidence="2" id="KW-0677">Repeat</keyword>
<dbReference type="Gene3D" id="2.130.10.10">
    <property type="entry name" value="YVTN repeat-like/Quinoprotein amine dehydrogenase"/>
    <property type="match status" value="3"/>
</dbReference>
<dbReference type="PANTHER" id="PTHR15574">
    <property type="entry name" value="WD REPEAT DOMAIN-CONTAINING FAMILY"/>
    <property type="match status" value="1"/>
</dbReference>
<feature type="repeat" description="WD" evidence="3">
    <location>
        <begin position="473"/>
        <end position="505"/>
    </location>
</feature>
<evidence type="ECO:0000256" key="1">
    <source>
        <dbReference type="ARBA" id="ARBA00022574"/>
    </source>
</evidence>
<dbReference type="SUPFAM" id="SSF50978">
    <property type="entry name" value="WD40 repeat-like"/>
    <property type="match status" value="1"/>
</dbReference>
<dbReference type="PROSITE" id="PS50082">
    <property type="entry name" value="WD_REPEATS_2"/>
    <property type="match status" value="2"/>
</dbReference>
<evidence type="ECO:0000313" key="5">
    <source>
        <dbReference type="Proteomes" id="UP001470230"/>
    </source>
</evidence>
<accession>A0ABR2KZ69</accession>
<dbReference type="PROSITE" id="PS50294">
    <property type="entry name" value="WD_REPEATS_REGION"/>
    <property type="match status" value="1"/>
</dbReference>
<name>A0ABR2KZ69_9EUKA</name>
<proteinExistence type="predicted"/>
<protein>
    <submittedName>
        <fullName evidence="4">WD and tetratricopeptide repeats protein</fullName>
    </submittedName>
</protein>
<evidence type="ECO:0000256" key="3">
    <source>
        <dbReference type="PROSITE-ProRule" id="PRU00221"/>
    </source>
</evidence>
<dbReference type="InterPro" id="IPR001680">
    <property type="entry name" value="WD40_rpt"/>
</dbReference>
<dbReference type="Pfam" id="PF00400">
    <property type="entry name" value="WD40"/>
    <property type="match status" value="4"/>
</dbReference>
<sequence>MNLSSLLYQHRRGEEPDCLNCYLNKSIFNPCSMTNAMTLSGHRGCINTCSFNPYGDYELTGCDDGSVWLWDIGNRNLTPKAMLSPHITNVFTTNFLTGNRFISGGNDASVQVIEIAEGRATTTKYDNHHIRKVLCSFVIDENTFATCSHDRTVRLFDIRTQYTNQTIKELPLLTPADFDYDGQEKLILDLERYNIRGQNEGGGLVTKSSVPTDNGSLLLDLRDLPDADFYTMDIHPIDRKRFITSGSDGTVRMFDLRMIKQHKPQNIGFGFNHHYNSRKSVTGAAFDATGDRIAATVIGGNIHVLDTASAVDLSTIPQPRPPRHRGPTIDLRLLINEETHELDFSRLADIIRAQGNAMGEEEEEEEAIEELQETEGSATVTDTVQTVQTSEAVETTETVTVTENPAPANNANRSRANRVRPKVTGEIIELKGGHQSMDTIKAVNWFGDYVVTGSDDGRIYFYDVNNSDVIQILSGHRGNVNVVAVHREKELLSTSGIDDFAILWEPMEIGKFNLQEVREQVQHTREENPPDNGIRGGCSIC</sequence>